<evidence type="ECO:0000313" key="2">
    <source>
        <dbReference type="Proteomes" id="UP000059680"/>
    </source>
</evidence>
<reference evidence="2" key="1">
    <citation type="journal article" date="2005" name="Nature">
        <title>The map-based sequence of the rice genome.</title>
        <authorList>
            <consortium name="International rice genome sequencing project (IRGSP)"/>
            <person name="Matsumoto T."/>
            <person name="Wu J."/>
            <person name="Kanamori H."/>
            <person name="Katayose Y."/>
            <person name="Fujisawa M."/>
            <person name="Namiki N."/>
            <person name="Mizuno H."/>
            <person name="Yamamoto K."/>
            <person name="Antonio B.A."/>
            <person name="Baba T."/>
            <person name="Sakata K."/>
            <person name="Nagamura Y."/>
            <person name="Aoki H."/>
            <person name="Arikawa K."/>
            <person name="Arita K."/>
            <person name="Bito T."/>
            <person name="Chiden Y."/>
            <person name="Fujitsuka N."/>
            <person name="Fukunaka R."/>
            <person name="Hamada M."/>
            <person name="Harada C."/>
            <person name="Hayashi A."/>
            <person name="Hijishita S."/>
            <person name="Honda M."/>
            <person name="Hosokawa S."/>
            <person name="Ichikawa Y."/>
            <person name="Idonuma A."/>
            <person name="Iijima M."/>
            <person name="Ikeda M."/>
            <person name="Ikeno M."/>
            <person name="Ito K."/>
            <person name="Ito S."/>
            <person name="Ito T."/>
            <person name="Ito Y."/>
            <person name="Ito Y."/>
            <person name="Iwabuchi A."/>
            <person name="Kamiya K."/>
            <person name="Karasawa W."/>
            <person name="Kurita K."/>
            <person name="Katagiri S."/>
            <person name="Kikuta A."/>
            <person name="Kobayashi H."/>
            <person name="Kobayashi N."/>
            <person name="Machita K."/>
            <person name="Maehara T."/>
            <person name="Masukawa M."/>
            <person name="Mizubayashi T."/>
            <person name="Mukai Y."/>
            <person name="Nagasaki H."/>
            <person name="Nagata Y."/>
            <person name="Naito S."/>
            <person name="Nakashima M."/>
            <person name="Nakama Y."/>
            <person name="Nakamichi Y."/>
            <person name="Nakamura M."/>
            <person name="Meguro A."/>
            <person name="Negishi M."/>
            <person name="Ohta I."/>
            <person name="Ohta T."/>
            <person name="Okamoto M."/>
            <person name="Ono N."/>
            <person name="Saji S."/>
            <person name="Sakaguchi M."/>
            <person name="Sakai K."/>
            <person name="Shibata M."/>
            <person name="Shimokawa T."/>
            <person name="Song J."/>
            <person name="Takazaki Y."/>
            <person name="Terasawa K."/>
            <person name="Tsugane M."/>
            <person name="Tsuji K."/>
            <person name="Ueda S."/>
            <person name="Waki K."/>
            <person name="Yamagata H."/>
            <person name="Yamamoto M."/>
            <person name="Yamamoto S."/>
            <person name="Yamane H."/>
            <person name="Yoshiki S."/>
            <person name="Yoshihara R."/>
            <person name="Yukawa K."/>
            <person name="Zhong H."/>
            <person name="Yano M."/>
            <person name="Yuan Q."/>
            <person name="Ouyang S."/>
            <person name="Liu J."/>
            <person name="Jones K.M."/>
            <person name="Gansberger K."/>
            <person name="Moffat K."/>
            <person name="Hill J."/>
            <person name="Bera J."/>
            <person name="Fadrosh D."/>
            <person name="Jin S."/>
            <person name="Johri S."/>
            <person name="Kim M."/>
            <person name="Overton L."/>
            <person name="Reardon M."/>
            <person name="Tsitrin T."/>
            <person name="Vuong H."/>
            <person name="Weaver B."/>
            <person name="Ciecko A."/>
            <person name="Tallon L."/>
            <person name="Jackson J."/>
            <person name="Pai G."/>
            <person name="Aken S.V."/>
            <person name="Utterback T."/>
            <person name="Reidmuller S."/>
            <person name="Feldblyum T."/>
            <person name="Hsiao J."/>
            <person name="Zismann V."/>
            <person name="Iobst S."/>
            <person name="de Vazeille A.R."/>
            <person name="Buell C.R."/>
            <person name="Ying K."/>
            <person name="Li Y."/>
            <person name="Lu T."/>
            <person name="Huang Y."/>
            <person name="Zhao Q."/>
            <person name="Feng Q."/>
            <person name="Zhang L."/>
            <person name="Zhu J."/>
            <person name="Weng Q."/>
            <person name="Mu J."/>
            <person name="Lu Y."/>
            <person name="Fan D."/>
            <person name="Liu Y."/>
            <person name="Guan J."/>
            <person name="Zhang Y."/>
            <person name="Yu S."/>
            <person name="Liu X."/>
            <person name="Zhang Y."/>
            <person name="Hong G."/>
            <person name="Han B."/>
            <person name="Choisne N."/>
            <person name="Demange N."/>
            <person name="Orjeda G."/>
            <person name="Samain S."/>
            <person name="Cattolico L."/>
            <person name="Pelletier E."/>
            <person name="Couloux A."/>
            <person name="Segurens B."/>
            <person name="Wincker P."/>
            <person name="D'Hont A."/>
            <person name="Scarpelli C."/>
            <person name="Weissenbach J."/>
            <person name="Salanoubat M."/>
            <person name="Quetier F."/>
            <person name="Yu Y."/>
            <person name="Kim H.R."/>
            <person name="Rambo T."/>
            <person name="Currie J."/>
            <person name="Collura K."/>
            <person name="Luo M."/>
            <person name="Yang T."/>
            <person name="Ammiraju J.S.S."/>
            <person name="Engler F."/>
            <person name="Soderlund C."/>
            <person name="Wing R.A."/>
            <person name="Palmer L.E."/>
            <person name="de la Bastide M."/>
            <person name="Spiegel L."/>
            <person name="Nascimento L."/>
            <person name="Zutavern T."/>
            <person name="O'Shaughnessy A."/>
            <person name="Dike S."/>
            <person name="Dedhia N."/>
            <person name="Preston R."/>
            <person name="Balija V."/>
            <person name="McCombie W.R."/>
            <person name="Chow T."/>
            <person name="Chen H."/>
            <person name="Chung M."/>
            <person name="Chen C."/>
            <person name="Shaw J."/>
            <person name="Wu H."/>
            <person name="Hsiao K."/>
            <person name="Chao Y."/>
            <person name="Chu M."/>
            <person name="Cheng C."/>
            <person name="Hour A."/>
            <person name="Lee P."/>
            <person name="Lin S."/>
            <person name="Lin Y."/>
            <person name="Liou J."/>
            <person name="Liu S."/>
            <person name="Hsing Y."/>
            <person name="Raghuvanshi S."/>
            <person name="Mohanty A."/>
            <person name="Bharti A.K."/>
            <person name="Gaur A."/>
            <person name="Gupta V."/>
            <person name="Kumar D."/>
            <person name="Ravi V."/>
            <person name="Vij S."/>
            <person name="Kapur A."/>
            <person name="Khurana P."/>
            <person name="Khurana P."/>
            <person name="Khurana J.P."/>
            <person name="Tyagi A.K."/>
            <person name="Gaikwad K."/>
            <person name="Singh A."/>
            <person name="Dalal V."/>
            <person name="Srivastava S."/>
            <person name="Dixit A."/>
            <person name="Pal A.K."/>
            <person name="Ghazi I.A."/>
            <person name="Yadav M."/>
            <person name="Pandit A."/>
            <person name="Bhargava A."/>
            <person name="Sureshbabu K."/>
            <person name="Batra K."/>
            <person name="Sharma T.R."/>
            <person name="Mohapatra T."/>
            <person name="Singh N.K."/>
            <person name="Messing J."/>
            <person name="Nelson A.B."/>
            <person name="Fuks G."/>
            <person name="Kavchok S."/>
            <person name="Keizer G."/>
            <person name="Linton E."/>
            <person name="Llaca V."/>
            <person name="Song R."/>
            <person name="Tanyolac B."/>
            <person name="Young S."/>
            <person name="Ho-Il K."/>
            <person name="Hahn J.H."/>
            <person name="Sangsakoo G."/>
            <person name="Vanavichit A."/>
            <person name="de Mattos Luiz.A.T."/>
            <person name="Zimmer P.D."/>
            <person name="Malone G."/>
            <person name="Dellagostin O."/>
            <person name="de Oliveira A.C."/>
            <person name="Bevan M."/>
            <person name="Bancroft I."/>
            <person name="Minx P."/>
            <person name="Cordum H."/>
            <person name="Wilson R."/>
            <person name="Cheng Z."/>
            <person name="Jin W."/>
            <person name="Jiang J."/>
            <person name="Leong S.A."/>
            <person name="Iwama H."/>
            <person name="Gojobori T."/>
            <person name="Itoh T."/>
            <person name="Niimura Y."/>
            <person name="Fujii Y."/>
            <person name="Habara T."/>
            <person name="Sakai H."/>
            <person name="Sato Y."/>
            <person name="Wilson G."/>
            <person name="Kumar K."/>
            <person name="McCouch S."/>
            <person name="Juretic N."/>
            <person name="Hoen D."/>
            <person name="Wright S."/>
            <person name="Bruskiewich R."/>
            <person name="Bureau T."/>
            <person name="Miyao A."/>
            <person name="Hirochika H."/>
            <person name="Nishikawa T."/>
            <person name="Kadowaki K."/>
            <person name="Sugiura M."/>
            <person name="Burr B."/>
            <person name="Sasaki T."/>
        </authorList>
    </citation>
    <scope>NUCLEOTIDE SEQUENCE [LARGE SCALE GENOMIC DNA]</scope>
    <source>
        <strain evidence="2">cv. Nipponbare</strain>
    </source>
</reference>
<gene>
    <name evidence="1" type="ordered locus">Os07g0201901</name>
    <name evidence="1" type="ORF">OSNPB_070201901</name>
</gene>
<organism evidence="1 2">
    <name type="scientific">Oryza sativa subsp. japonica</name>
    <name type="common">Rice</name>
    <dbReference type="NCBI Taxonomy" id="39947"/>
    <lineage>
        <taxon>Eukaryota</taxon>
        <taxon>Viridiplantae</taxon>
        <taxon>Streptophyta</taxon>
        <taxon>Embryophyta</taxon>
        <taxon>Tracheophyta</taxon>
        <taxon>Spermatophyta</taxon>
        <taxon>Magnoliopsida</taxon>
        <taxon>Liliopsida</taxon>
        <taxon>Poales</taxon>
        <taxon>Poaceae</taxon>
        <taxon>BOP clade</taxon>
        <taxon>Oryzoideae</taxon>
        <taxon>Oryzeae</taxon>
        <taxon>Oryzinae</taxon>
        <taxon>Oryza</taxon>
        <taxon>Oryza sativa</taxon>
    </lineage>
</organism>
<protein>
    <submittedName>
        <fullName evidence="1">Os07g0201901 protein</fullName>
    </submittedName>
</protein>
<name>A0A0N7KN34_ORYSJ</name>
<evidence type="ECO:0000313" key="1">
    <source>
        <dbReference type="EMBL" id="BAT00506.1"/>
    </source>
</evidence>
<dbReference type="EMBL" id="AP014963">
    <property type="protein sequence ID" value="BAT00506.1"/>
    <property type="molecule type" value="Genomic_DNA"/>
</dbReference>
<dbReference type="AlphaFoldDB" id="A0A0N7KN34"/>
<proteinExistence type="predicted"/>
<dbReference type="InParanoid" id="A0A0N7KN34"/>
<accession>A0A0N7KN34</accession>
<dbReference type="Proteomes" id="UP000059680">
    <property type="component" value="Chromosome 7"/>
</dbReference>
<reference evidence="1 2" key="2">
    <citation type="journal article" date="2013" name="Plant Cell Physiol.">
        <title>Rice Annotation Project Database (RAP-DB): an integrative and interactive database for rice genomics.</title>
        <authorList>
            <person name="Sakai H."/>
            <person name="Lee S.S."/>
            <person name="Tanaka T."/>
            <person name="Numa H."/>
            <person name="Kim J."/>
            <person name="Kawahara Y."/>
            <person name="Wakimoto H."/>
            <person name="Yang C.C."/>
            <person name="Iwamoto M."/>
            <person name="Abe T."/>
            <person name="Yamada Y."/>
            <person name="Muto A."/>
            <person name="Inokuchi H."/>
            <person name="Ikemura T."/>
            <person name="Matsumoto T."/>
            <person name="Sasaki T."/>
            <person name="Itoh T."/>
        </authorList>
    </citation>
    <scope>NUCLEOTIDE SEQUENCE [LARGE SCALE GENOMIC DNA]</scope>
    <source>
        <strain evidence="2">cv. Nipponbare</strain>
    </source>
</reference>
<dbReference type="PaxDb" id="39947-A0A0N7KN34"/>
<keyword evidence="2" id="KW-1185">Reference proteome</keyword>
<sequence>MGARRVPAPRRYSLVLSPVHRSPACPRASHRRSSAYHWSSIVVHLLACRLAHPLFRPSPSTFTGPPLTCSFRSSSSSSAHPACS</sequence>
<reference evidence="1 2" key="3">
    <citation type="journal article" date="2013" name="Rice">
        <title>Improvement of the Oryza sativa Nipponbare reference genome using next generation sequence and optical map data.</title>
        <authorList>
            <person name="Kawahara Y."/>
            <person name="de la Bastide M."/>
            <person name="Hamilton J.P."/>
            <person name="Kanamori H."/>
            <person name="McCombie W.R."/>
            <person name="Ouyang S."/>
            <person name="Schwartz D.C."/>
            <person name="Tanaka T."/>
            <person name="Wu J."/>
            <person name="Zhou S."/>
            <person name="Childs K.L."/>
            <person name="Davidson R.M."/>
            <person name="Lin H."/>
            <person name="Quesada-Ocampo L."/>
            <person name="Vaillancourt B."/>
            <person name="Sakai H."/>
            <person name="Lee S.S."/>
            <person name="Kim J."/>
            <person name="Numa H."/>
            <person name="Itoh T."/>
            <person name="Buell C.R."/>
            <person name="Matsumoto T."/>
        </authorList>
    </citation>
    <scope>NUCLEOTIDE SEQUENCE [LARGE SCALE GENOMIC DNA]</scope>
    <source>
        <strain evidence="2">cv. Nipponbare</strain>
    </source>
</reference>